<reference evidence="6 7" key="2">
    <citation type="journal article" date="2016" name="Appl. Microbiol. Biotechnol.">
        <title>Mutations improving production and secretion of extracellular lipase by Burkholderia glumae PG1.</title>
        <authorList>
            <person name="Knapp A."/>
            <person name="Voget S."/>
            <person name="Gao R."/>
            <person name="Zaburannyi N."/>
            <person name="Krysciak D."/>
            <person name="Breuer M."/>
            <person name="Hauer B."/>
            <person name="Streit W.R."/>
            <person name="Muller R."/>
            <person name="Daniel R."/>
            <person name="Jaeger K.E."/>
        </authorList>
    </citation>
    <scope>NUCLEOTIDE SEQUENCE [LARGE SCALE GENOMIC DNA]</scope>
    <source>
        <strain evidence="6 7">PG1</strain>
    </source>
</reference>
<reference evidence="7" key="1">
    <citation type="submission" date="2011-03" db="EMBL/GenBank/DDBJ databases">
        <authorList>
            <person name="Voget S."/>
            <person name="Streit W.R."/>
            <person name="Jaeger K.E."/>
            <person name="Daniel R."/>
        </authorList>
    </citation>
    <scope>NUCLEOTIDE SEQUENCE [LARGE SCALE GENOMIC DNA]</scope>
    <source>
        <strain evidence="7">PG1</strain>
    </source>
</reference>
<proteinExistence type="predicted"/>
<dbReference type="Proteomes" id="UP000031838">
    <property type="component" value="Chromosome 2"/>
</dbReference>
<keyword evidence="1" id="KW-0805">Transcription regulation</keyword>
<evidence type="ECO:0000256" key="1">
    <source>
        <dbReference type="ARBA" id="ARBA00023015"/>
    </source>
</evidence>
<dbReference type="SUPFAM" id="SSF48498">
    <property type="entry name" value="Tetracyclin repressor-like, C-terminal domain"/>
    <property type="match status" value="1"/>
</dbReference>
<dbReference type="SUPFAM" id="SSF46689">
    <property type="entry name" value="Homeodomain-like"/>
    <property type="match status" value="1"/>
</dbReference>
<evidence type="ECO:0000313" key="7">
    <source>
        <dbReference type="Proteomes" id="UP000031838"/>
    </source>
</evidence>
<dbReference type="AlphaFoldDB" id="A0A0B6S4Q5"/>
<dbReference type="PANTHER" id="PTHR30055">
    <property type="entry name" value="HTH-TYPE TRANSCRIPTIONAL REGULATOR RUTR"/>
    <property type="match status" value="1"/>
</dbReference>
<dbReference type="PROSITE" id="PS50977">
    <property type="entry name" value="HTH_TETR_2"/>
    <property type="match status" value="1"/>
</dbReference>
<dbReference type="RefSeq" id="WP_042626949.1">
    <property type="nucleotide sequence ID" value="NZ_BSTO01000012.1"/>
</dbReference>
<dbReference type="InterPro" id="IPR001647">
    <property type="entry name" value="HTH_TetR"/>
</dbReference>
<evidence type="ECO:0000256" key="4">
    <source>
        <dbReference type="PROSITE-ProRule" id="PRU00335"/>
    </source>
</evidence>
<accession>A0A0B6S4Q5</accession>
<dbReference type="InterPro" id="IPR049445">
    <property type="entry name" value="TetR_SbtR-like_C"/>
</dbReference>
<organism evidence="6 7">
    <name type="scientific">Burkholderia plantarii</name>
    <dbReference type="NCBI Taxonomy" id="41899"/>
    <lineage>
        <taxon>Bacteria</taxon>
        <taxon>Pseudomonadati</taxon>
        <taxon>Pseudomonadota</taxon>
        <taxon>Betaproteobacteria</taxon>
        <taxon>Burkholderiales</taxon>
        <taxon>Burkholderiaceae</taxon>
        <taxon>Burkholderia</taxon>
    </lineage>
</organism>
<dbReference type="GO" id="GO:0003700">
    <property type="term" value="F:DNA-binding transcription factor activity"/>
    <property type="evidence" value="ECO:0007669"/>
    <property type="project" value="TreeGrafter"/>
</dbReference>
<name>A0A0B6S4Q5_BURPL</name>
<dbReference type="KEGG" id="bpla:bpln_2g02330"/>
<dbReference type="Pfam" id="PF00440">
    <property type="entry name" value="TetR_N"/>
    <property type="match status" value="1"/>
</dbReference>
<dbReference type="KEGG" id="bgp:BGL_2c01890"/>
<evidence type="ECO:0000259" key="5">
    <source>
        <dbReference type="PROSITE" id="PS50977"/>
    </source>
</evidence>
<dbReference type="InterPro" id="IPR036271">
    <property type="entry name" value="Tet_transcr_reg_TetR-rel_C_sf"/>
</dbReference>
<gene>
    <name evidence="6" type="ORF">BGL_2c01890</name>
</gene>
<dbReference type="Gene3D" id="1.10.357.10">
    <property type="entry name" value="Tetracycline Repressor, domain 2"/>
    <property type="match status" value="1"/>
</dbReference>
<dbReference type="PANTHER" id="PTHR30055:SF234">
    <property type="entry name" value="HTH-TYPE TRANSCRIPTIONAL REGULATOR BETI"/>
    <property type="match status" value="1"/>
</dbReference>
<dbReference type="OrthoDB" id="9089941at2"/>
<dbReference type="HOGENOM" id="CLU_069356_17_1_4"/>
<protein>
    <submittedName>
        <fullName evidence="6">Putative transcriptional regulator, TetR family</fullName>
    </submittedName>
</protein>
<keyword evidence="2 4" id="KW-0238">DNA-binding</keyword>
<dbReference type="InterPro" id="IPR050109">
    <property type="entry name" value="HTH-type_TetR-like_transc_reg"/>
</dbReference>
<dbReference type="InterPro" id="IPR009057">
    <property type="entry name" value="Homeodomain-like_sf"/>
</dbReference>
<keyword evidence="7" id="KW-1185">Reference proteome</keyword>
<dbReference type="Pfam" id="PF21597">
    <property type="entry name" value="TetR_C_43"/>
    <property type="match status" value="1"/>
</dbReference>
<evidence type="ECO:0000256" key="2">
    <source>
        <dbReference type="ARBA" id="ARBA00023125"/>
    </source>
</evidence>
<sequence>MTRSDAARNRERLLAVARDAYAASPDVSLNAIAKAAGVGPGTLYRHFPTREALVLAVYEEQIAQLVALAPALIEEHADAPVEAMRHWLEALGRYGRLKHGIAEVLHAAMTEAIFRSTYFPMVDALRRLLQAGERAGAFRPGTDPDDLLLLLGFLWRMKPGEASEAQATRLIGFVLRGLGATEAA</sequence>
<evidence type="ECO:0000256" key="3">
    <source>
        <dbReference type="ARBA" id="ARBA00023163"/>
    </source>
</evidence>
<keyword evidence="3" id="KW-0804">Transcription</keyword>
<evidence type="ECO:0000313" key="6">
    <source>
        <dbReference type="EMBL" id="AJK48285.1"/>
    </source>
</evidence>
<feature type="DNA-binding region" description="H-T-H motif" evidence="4">
    <location>
        <begin position="28"/>
        <end position="47"/>
    </location>
</feature>
<feature type="domain" description="HTH tetR-type" evidence="5">
    <location>
        <begin position="7"/>
        <end position="65"/>
    </location>
</feature>
<dbReference type="GO" id="GO:0000976">
    <property type="term" value="F:transcription cis-regulatory region binding"/>
    <property type="evidence" value="ECO:0007669"/>
    <property type="project" value="TreeGrafter"/>
</dbReference>
<dbReference type="EMBL" id="CP002581">
    <property type="protein sequence ID" value="AJK48285.1"/>
    <property type="molecule type" value="Genomic_DNA"/>
</dbReference>